<keyword evidence="5" id="KW-0808">Transferase</keyword>
<gene>
    <name evidence="12" type="ORF">HW561_00035</name>
</gene>
<dbReference type="InterPro" id="IPR036097">
    <property type="entry name" value="HisK_dim/P_sf"/>
</dbReference>
<evidence type="ECO:0000256" key="2">
    <source>
        <dbReference type="ARBA" id="ARBA00004370"/>
    </source>
</evidence>
<evidence type="ECO:0000256" key="7">
    <source>
        <dbReference type="ARBA" id="ARBA00023012"/>
    </source>
</evidence>
<dbReference type="RefSeq" id="WP_176861137.1">
    <property type="nucleotide sequence ID" value="NZ_JABXWT010000001.1"/>
</dbReference>
<evidence type="ECO:0000259" key="10">
    <source>
        <dbReference type="PROSITE" id="PS50109"/>
    </source>
</evidence>
<dbReference type="InterPro" id="IPR050736">
    <property type="entry name" value="Sensor_HK_Regulatory"/>
</dbReference>
<protein>
    <recommendedName>
        <fullName evidence="3">histidine kinase</fullName>
        <ecNumber evidence="3">2.7.13.3</ecNumber>
    </recommendedName>
</protein>
<dbReference type="PROSITE" id="PS50885">
    <property type="entry name" value="HAMP"/>
    <property type="match status" value="1"/>
</dbReference>
<dbReference type="Gene3D" id="3.30.565.10">
    <property type="entry name" value="Histidine kinase-like ATPase, C-terminal domain"/>
    <property type="match status" value="1"/>
</dbReference>
<dbReference type="PANTHER" id="PTHR43711">
    <property type="entry name" value="TWO-COMPONENT HISTIDINE KINASE"/>
    <property type="match status" value="1"/>
</dbReference>
<evidence type="ECO:0000256" key="8">
    <source>
        <dbReference type="SAM" id="Coils"/>
    </source>
</evidence>
<dbReference type="SMART" id="SM00304">
    <property type="entry name" value="HAMP"/>
    <property type="match status" value="1"/>
</dbReference>
<dbReference type="CDD" id="cd00082">
    <property type="entry name" value="HisKA"/>
    <property type="match status" value="1"/>
</dbReference>
<dbReference type="SUPFAM" id="SSF47384">
    <property type="entry name" value="Homodimeric domain of signal transducing histidine kinase"/>
    <property type="match status" value="1"/>
</dbReference>
<reference evidence="12 13" key="1">
    <citation type="submission" date="2020-06" db="EMBL/GenBank/DDBJ databases">
        <authorList>
            <person name="Cao W.R."/>
        </authorList>
    </citation>
    <scope>NUCLEOTIDE SEQUENCE [LARGE SCALE GENOMIC DNA]</scope>
    <source>
        <strain evidence="12 13">B1Z28</strain>
    </source>
</reference>
<evidence type="ECO:0000256" key="6">
    <source>
        <dbReference type="ARBA" id="ARBA00022777"/>
    </source>
</evidence>
<dbReference type="EC" id="2.7.13.3" evidence="3"/>
<dbReference type="Proteomes" id="UP000630805">
    <property type="component" value="Unassembled WGS sequence"/>
</dbReference>
<evidence type="ECO:0000256" key="5">
    <source>
        <dbReference type="ARBA" id="ARBA00022679"/>
    </source>
</evidence>
<dbReference type="InterPro" id="IPR003660">
    <property type="entry name" value="HAMP_dom"/>
</dbReference>
<keyword evidence="9" id="KW-1133">Transmembrane helix</keyword>
<dbReference type="PROSITE" id="PS50109">
    <property type="entry name" value="HIS_KIN"/>
    <property type="match status" value="1"/>
</dbReference>
<comment type="caution">
    <text evidence="12">The sequence shown here is derived from an EMBL/GenBank/DDBJ whole genome shotgun (WGS) entry which is preliminary data.</text>
</comment>
<evidence type="ECO:0000313" key="13">
    <source>
        <dbReference type="Proteomes" id="UP000630805"/>
    </source>
</evidence>
<feature type="transmembrane region" description="Helical" evidence="9">
    <location>
        <begin position="191"/>
        <end position="210"/>
    </location>
</feature>
<keyword evidence="8" id="KW-0175">Coiled coil</keyword>
<dbReference type="Pfam" id="PF00512">
    <property type="entry name" value="HisKA"/>
    <property type="match status" value="1"/>
</dbReference>
<dbReference type="Pfam" id="PF00672">
    <property type="entry name" value="HAMP"/>
    <property type="match status" value="1"/>
</dbReference>
<keyword evidence="9" id="KW-0472">Membrane</keyword>
<dbReference type="InterPro" id="IPR005467">
    <property type="entry name" value="His_kinase_dom"/>
</dbReference>
<dbReference type="CDD" id="cd06225">
    <property type="entry name" value="HAMP"/>
    <property type="match status" value="1"/>
</dbReference>
<evidence type="ECO:0000256" key="3">
    <source>
        <dbReference type="ARBA" id="ARBA00012438"/>
    </source>
</evidence>
<evidence type="ECO:0000256" key="9">
    <source>
        <dbReference type="SAM" id="Phobius"/>
    </source>
</evidence>
<dbReference type="SMART" id="SM00388">
    <property type="entry name" value="HisKA"/>
    <property type="match status" value="1"/>
</dbReference>
<keyword evidence="13" id="KW-1185">Reference proteome</keyword>
<accession>A0ABX2PKF3</accession>
<sequence length="530" mass="58859">MRVTSIINTFAMLMLLLALGGTGLAYWSAERTKFFSTRTALANRSYEAHLQLSSNIYQLFKQYGDAMLIGDRDRGAGEAELIIRIRANISTIRGVIAEEIELVGDEEFEELELLSRIERRIEDVIQKFENAIQGDVPDGFSRNWSALSSLLDHDIDRDFRVMIGEALDEELEEVEETRADTEAHIVLIERIAFLFAILSVIVTILSIASYRRSIAKPLAHLIQGVREFSHGNFANLINLKGKTEISEIGQVLDDMAIKVESRTQELRNHNAALEAAVANRTRELERLLDEAQSSEAARRQLLADVSHELRTPLTIIQGECDVTLRGDEKPAEEYQQALRRARDTAKHTNRLVDDLLFVSRQEAGMVKLEMEETNLGDLVSDTASLFDASVSIKIDVDNAILRVDPHRIRQAVFALMQNARRYGGEELSVRVDQSPAGYSIAVEDRGPGMDDAEKKRAFDRFFRGSNAADSDGSGTGLGLPIVRAIVEAHGGKATLLDREGGGLISLIKLPKGTHLSTVEGGLPVRRKTVN</sequence>
<evidence type="ECO:0000256" key="1">
    <source>
        <dbReference type="ARBA" id="ARBA00000085"/>
    </source>
</evidence>
<keyword evidence="6 12" id="KW-0418">Kinase</keyword>
<dbReference type="SUPFAM" id="SSF55874">
    <property type="entry name" value="ATPase domain of HSP90 chaperone/DNA topoisomerase II/histidine kinase"/>
    <property type="match status" value="1"/>
</dbReference>
<evidence type="ECO:0000259" key="11">
    <source>
        <dbReference type="PROSITE" id="PS50885"/>
    </source>
</evidence>
<dbReference type="PRINTS" id="PR00344">
    <property type="entry name" value="BCTRLSENSOR"/>
</dbReference>
<keyword evidence="4" id="KW-0597">Phosphoprotein</keyword>
<dbReference type="Pfam" id="PF02518">
    <property type="entry name" value="HATPase_c"/>
    <property type="match status" value="1"/>
</dbReference>
<feature type="domain" description="HAMP" evidence="11">
    <location>
        <begin position="212"/>
        <end position="264"/>
    </location>
</feature>
<dbReference type="Gene3D" id="6.10.340.10">
    <property type="match status" value="1"/>
</dbReference>
<evidence type="ECO:0000256" key="4">
    <source>
        <dbReference type="ARBA" id="ARBA00022553"/>
    </source>
</evidence>
<comment type="catalytic activity">
    <reaction evidence="1">
        <text>ATP + protein L-histidine = ADP + protein N-phospho-L-histidine.</text>
        <dbReference type="EC" id="2.7.13.3"/>
    </reaction>
</comment>
<feature type="domain" description="Histidine kinase" evidence="10">
    <location>
        <begin position="304"/>
        <end position="513"/>
    </location>
</feature>
<name>A0ABX2PKF3_9RHOB</name>
<dbReference type="SMART" id="SM00387">
    <property type="entry name" value="HATPase_c"/>
    <property type="match status" value="1"/>
</dbReference>
<dbReference type="InterPro" id="IPR003661">
    <property type="entry name" value="HisK_dim/P_dom"/>
</dbReference>
<keyword evidence="7" id="KW-0902">Two-component regulatory system</keyword>
<evidence type="ECO:0000313" key="12">
    <source>
        <dbReference type="EMBL" id="NVO54179.1"/>
    </source>
</evidence>
<dbReference type="GO" id="GO:0016301">
    <property type="term" value="F:kinase activity"/>
    <property type="evidence" value="ECO:0007669"/>
    <property type="project" value="UniProtKB-KW"/>
</dbReference>
<dbReference type="Gene3D" id="1.10.287.130">
    <property type="match status" value="1"/>
</dbReference>
<dbReference type="InterPro" id="IPR003594">
    <property type="entry name" value="HATPase_dom"/>
</dbReference>
<dbReference type="EMBL" id="JABXWT010000001">
    <property type="protein sequence ID" value="NVO54179.1"/>
    <property type="molecule type" value="Genomic_DNA"/>
</dbReference>
<organism evidence="12 13">
    <name type="scientific">Ruegeria haliotis</name>
    <dbReference type="NCBI Taxonomy" id="2747601"/>
    <lineage>
        <taxon>Bacteria</taxon>
        <taxon>Pseudomonadati</taxon>
        <taxon>Pseudomonadota</taxon>
        <taxon>Alphaproteobacteria</taxon>
        <taxon>Rhodobacterales</taxon>
        <taxon>Roseobacteraceae</taxon>
        <taxon>Ruegeria</taxon>
    </lineage>
</organism>
<comment type="subcellular location">
    <subcellularLocation>
        <location evidence="2">Membrane</location>
    </subcellularLocation>
</comment>
<keyword evidence="9" id="KW-0812">Transmembrane</keyword>
<dbReference type="PANTHER" id="PTHR43711:SF1">
    <property type="entry name" value="HISTIDINE KINASE 1"/>
    <property type="match status" value="1"/>
</dbReference>
<proteinExistence type="predicted"/>
<dbReference type="InterPro" id="IPR004358">
    <property type="entry name" value="Sig_transdc_His_kin-like_C"/>
</dbReference>
<feature type="coiled-coil region" evidence="8">
    <location>
        <begin position="270"/>
        <end position="304"/>
    </location>
</feature>
<dbReference type="InterPro" id="IPR036890">
    <property type="entry name" value="HATPase_C_sf"/>
</dbReference>